<evidence type="ECO:0000256" key="14">
    <source>
        <dbReference type="ARBA" id="ARBA00048988"/>
    </source>
</evidence>
<evidence type="ECO:0000256" key="8">
    <source>
        <dbReference type="ARBA" id="ARBA00022840"/>
    </source>
</evidence>
<comment type="miscellaneous">
    <text evidence="15">In the RecBCD complex, RecB has a slow 3'-5' helicase, an exonuclease activity and loads RecA onto ssDNA, RecD has a fast 5'-3' helicase activity, while RecC stimulates the ATPase and processivity of the RecB helicase and contributes to recognition of the Chi site.</text>
</comment>
<reference evidence="19" key="1">
    <citation type="submission" date="2020-03" db="EMBL/GenBank/DDBJ databases">
        <title>Spirochaetal bacteria isolated from arthropods constitute a novel genus Entomospira genus novum within the order Spirochaetales.</title>
        <authorList>
            <person name="Grana-Miraglia L."/>
            <person name="Sikutova S."/>
            <person name="Fingerle V."/>
            <person name="Sing A."/>
            <person name="Castillo-Ramirez S."/>
            <person name="Margos G."/>
            <person name="Rudolf I."/>
        </authorList>
    </citation>
    <scope>NUCLEOTIDE SEQUENCE</scope>
    <source>
        <strain evidence="19">BR149</strain>
    </source>
</reference>
<evidence type="ECO:0000313" key="19">
    <source>
        <dbReference type="EMBL" id="NIZ70036.1"/>
    </source>
</evidence>
<dbReference type="Pfam" id="PF13361">
    <property type="entry name" value="UvrD_C"/>
    <property type="match status" value="1"/>
</dbReference>
<evidence type="ECO:0000259" key="18">
    <source>
        <dbReference type="PROSITE" id="PS51217"/>
    </source>
</evidence>
<dbReference type="InterPro" id="IPR011335">
    <property type="entry name" value="Restrct_endonuc-II-like"/>
</dbReference>
<evidence type="ECO:0000256" key="5">
    <source>
        <dbReference type="ARBA" id="ARBA00022801"/>
    </source>
</evidence>
<dbReference type="PANTHER" id="PTHR11070">
    <property type="entry name" value="UVRD / RECB / PCRA DNA HELICASE FAMILY MEMBER"/>
    <property type="match status" value="1"/>
</dbReference>
<protein>
    <recommendedName>
        <fullName evidence="15">RecBCD enzyme subunit RecB</fullName>
        <ecNumber evidence="15">3.1.11.5</ecNumber>
        <ecNumber evidence="15">5.6.2.4</ecNumber>
    </recommendedName>
    <alternativeName>
        <fullName evidence="15">DNA 3'-5' helicase subunit RecB</fullName>
    </alternativeName>
    <alternativeName>
        <fullName evidence="15">Exonuclease V subunit RecB</fullName>
        <shortName evidence="15">ExoV subunit RecB</shortName>
    </alternativeName>
    <alternativeName>
        <fullName evidence="15">Helicase/nuclease RecBCD subunit RecB</fullName>
    </alternativeName>
</protein>
<comment type="function">
    <text evidence="15">A helicase/nuclease that prepares dsDNA breaks (DSB) for recombinational DNA repair. Binds to DSBs and unwinds DNA via a highly rapid and processive ATP-dependent bidirectional helicase activity. Unwinds dsDNA until it encounters a Chi (crossover hotspot instigator) sequence from the 3' direction. Cuts ssDNA a few nucleotides 3' to the Chi site. The properties and activities of the enzyme are changed at Chi. The Chi-altered holoenzyme produces a long 3'-ssDNA overhang and facilitates RecA-binding to the ssDNA for homologous DNA recombination and repair. Holoenzyme degrades any linearized DNA that is unable to undergo homologous recombination. In the holoenzyme this subunit contributes ATPase, 3'-5' helicase, exonuclease activity and loads RecA onto ssDNA.</text>
</comment>
<dbReference type="InterPro" id="IPR027417">
    <property type="entry name" value="P-loop_NTPase"/>
</dbReference>
<feature type="binding site" evidence="15">
    <location>
        <position position="991"/>
    </location>
    <ligand>
        <name>Mg(2+)</name>
        <dbReference type="ChEBI" id="CHEBI:18420"/>
    </ligand>
</feature>
<evidence type="ECO:0000256" key="16">
    <source>
        <dbReference type="PROSITE-ProRule" id="PRU00560"/>
    </source>
</evidence>
<comment type="caution">
    <text evidence="19">The sequence shown here is derived from an EMBL/GenBank/DDBJ whole genome shotgun (WGS) entry which is preliminary data.</text>
</comment>
<dbReference type="AlphaFoldDB" id="A0A968GHP7"/>
<dbReference type="GO" id="GO:0003677">
    <property type="term" value="F:DNA binding"/>
    <property type="evidence" value="ECO:0007669"/>
    <property type="project" value="UniProtKB-UniRule"/>
</dbReference>
<evidence type="ECO:0000256" key="1">
    <source>
        <dbReference type="ARBA" id="ARBA00022722"/>
    </source>
</evidence>
<keyword evidence="12 15" id="KW-0413">Isomerase</keyword>
<keyword evidence="11 15" id="KW-0234">DNA repair</keyword>
<dbReference type="InterPro" id="IPR014016">
    <property type="entry name" value="UvrD-like_ATP-bd"/>
</dbReference>
<evidence type="ECO:0000256" key="11">
    <source>
        <dbReference type="ARBA" id="ARBA00023204"/>
    </source>
</evidence>
<keyword evidence="1 15" id="KW-0540">Nuclease</keyword>
<dbReference type="GO" id="GO:0000724">
    <property type="term" value="P:double-strand break repair via homologous recombination"/>
    <property type="evidence" value="ECO:0007669"/>
    <property type="project" value="UniProtKB-UniRule"/>
</dbReference>
<keyword evidence="10 15" id="KW-0238">DNA-binding</keyword>
<comment type="similarity">
    <text evidence="15">Belongs to the helicase family. UvrD subfamily.</text>
</comment>
<dbReference type="PROSITE" id="PS51198">
    <property type="entry name" value="UVRD_HELICASE_ATP_BIND"/>
    <property type="match status" value="1"/>
</dbReference>
<dbReference type="Gene3D" id="3.40.50.300">
    <property type="entry name" value="P-loop containing nucleotide triphosphate hydrolases"/>
    <property type="match status" value="2"/>
</dbReference>
<comment type="catalytic activity">
    <reaction evidence="14 15">
        <text>ATP + H2O = ADP + phosphate + H(+)</text>
        <dbReference type="Rhea" id="RHEA:13065"/>
        <dbReference type="ChEBI" id="CHEBI:15377"/>
        <dbReference type="ChEBI" id="CHEBI:15378"/>
        <dbReference type="ChEBI" id="CHEBI:30616"/>
        <dbReference type="ChEBI" id="CHEBI:43474"/>
        <dbReference type="ChEBI" id="CHEBI:456216"/>
        <dbReference type="EC" id="5.6.2.4"/>
    </reaction>
</comment>
<evidence type="ECO:0000256" key="3">
    <source>
        <dbReference type="ARBA" id="ARBA00022741"/>
    </source>
</evidence>
<dbReference type="GO" id="GO:0005829">
    <property type="term" value="C:cytosol"/>
    <property type="evidence" value="ECO:0007669"/>
    <property type="project" value="TreeGrafter"/>
</dbReference>
<evidence type="ECO:0000259" key="17">
    <source>
        <dbReference type="PROSITE" id="PS51198"/>
    </source>
</evidence>
<dbReference type="InterPro" id="IPR004586">
    <property type="entry name" value="RecB"/>
</dbReference>
<comment type="subunit">
    <text evidence="15">Heterotrimer of RecB, RecC and RecD. All subunits contribute to DNA-binding. Interacts with RecA.</text>
</comment>
<comment type="cofactor">
    <cofactor evidence="15">
        <name>Mg(2+)</name>
        <dbReference type="ChEBI" id="CHEBI:18420"/>
    </cofactor>
    <text evidence="15">Binds 1 Mg(2+) ion per subunit.</text>
</comment>
<evidence type="ECO:0000313" key="20">
    <source>
        <dbReference type="Proteomes" id="UP000778951"/>
    </source>
</evidence>
<accession>A0A968GHP7</accession>
<keyword evidence="20" id="KW-1185">Reference proteome</keyword>
<evidence type="ECO:0000256" key="15">
    <source>
        <dbReference type="HAMAP-Rule" id="MF_01485"/>
    </source>
</evidence>
<feature type="region of interest" description="DNA-binding and helicase activity, interacts with RecC" evidence="15">
    <location>
        <begin position="1"/>
        <end position="905"/>
    </location>
</feature>
<dbReference type="EC" id="3.1.11.5" evidence="15"/>
<evidence type="ECO:0000256" key="6">
    <source>
        <dbReference type="ARBA" id="ARBA00022806"/>
    </source>
</evidence>
<dbReference type="GO" id="GO:0005524">
    <property type="term" value="F:ATP binding"/>
    <property type="evidence" value="ECO:0007669"/>
    <property type="project" value="UniProtKB-UniRule"/>
</dbReference>
<feature type="region of interest" description="Nuclease activity, interacts with RecD and RecA" evidence="15">
    <location>
        <begin position="931"/>
        <end position="1219"/>
    </location>
</feature>
<dbReference type="GO" id="GO:0009338">
    <property type="term" value="C:exodeoxyribonuclease V complex"/>
    <property type="evidence" value="ECO:0007669"/>
    <property type="project" value="TreeGrafter"/>
</dbReference>
<dbReference type="InterPro" id="IPR011604">
    <property type="entry name" value="PDDEXK-like_dom_sf"/>
</dbReference>
<keyword evidence="4 15" id="KW-0227">DNA damage</keyword>
<dbReference type="CDD" id="cd22352">
    <property type="entry name" value="RecB_C-like"/>
    <property type="match status" value="1"/>
</dbReference>
<feature type="binding site" evidence="15">
    <location>
        <position position="1101"/>
    </location>
    <ligand>
        <name>Mg(2+)</name>
        <dbReference type="ChEBI" id="CHEBI:18420"/>
    </ligand>
</feature>
<dbReference type="Pfam" id="PF00580">
    <property type="entry name" value="UvrD-helicase"/>
    <property type="match status" value="1"/>
</dbReference>
<keyword evidence="6 15" id="KW-0347">Helicase</keyword>
<dbReference type="EMBL" id="JAATLM010000001">
    <property type="protein sequence ID" value="NIZ70036.1"/>
    <property type="molecule type" value="Genomic_DNA"/>
</dbReference>
<evidence type="ECO:0000256" key="12">
    <source>
        <dbReference type="ARBA" id="ARBA00023235"/>
    </source>
</evidence>
<keyword evidence="3 15" id="KW-0547">Nucleotide-binding</keyword>
<dbReference type="HAMAP" id="MF_01485">
    <property type="entry name" value="RecB"/>
    <property type="match status" value="1"/>
</dbReference>
<name>A0A968GHP7_9SPIO</name>
<dbReference type="GO" id="GO:0000287">
    <property type="term" value="F:magnesium ion binding"/>
    <property type="evidence" value="ECO:0007669"/>
    <property type="project" value="UniProtKB-UniRule"/>
</dbReference>
<evidence type="ECO:0000256" key="7">
    <source>
        <dbReference type="ARBA" id="ARBA00022839"/>
    </source>
</evidence>
<dbReference type="RefSeq" id="WP_167696103.1">
    <property type="nucleotide sequence ID" value="NZ_CP118181.1"/>
</dbReference>
<dbReference type="Gene3D" id="1.10.486.10">
    <property type="entry name" value="PCRA, domain 4"/>
    <property type="match status" value="1"/>
</dbReference>
<feature type="domain" description="UvrD-like helicase ATP-binding" evidence="17">
    <location>
        <begin position="1"/>
        <end position="463"/>
    </location>
</feature>
<dbReference type="Pfam" id="PF12705">
    <property type="entry name" value="PDDEXK_1"/>
    <property type="match status" value="1"/>
</dbReference>
<dbReference type="Gene3D" id="1.10.3170.10">
    <property type="entry name" value="Recbcd, chain B, domain 2"/>
    <property type="match status" value="1"/>
</dbReference>
<dbReference type="GO" id="GO:0008854">
    <property type="term" value="F:exodeoxyribonuclease V activity"/>
    <property type="evidence" value="ECO:0007669"/>
    <property type="project" value="UniProtKB-EC"/>
</dbReference>
<proteinExistence type="inferred from homology"/>
<keyword evidence="8 15" id="KW-0067">ATP-binding</keyword>
<evidence type="ECO:0000256" key="10">
    <source>
        <dbReference type="ARBA" id="ARBA00023125"/>
    </source>
</evidence>
<organism evidence="19 20">
    <name type="scientific">Entomospira culicis</name>
    <dbReference type="NCBI Taxonomy" id="2719989"/>
    <lineage>
        <taxon>Bacteria</taxon>
        <taxon>Pseudomonadati</taxon>
        <taxon>Spirochaetota</taxon>
        <taxon>Spirochaetia</taxon>
        <taxon>Spirochaetales</taxon>
        <taxon>Spirochaetaceae</taxon>
        <taxon>Entomospira</taxon>
    </lineage>
</organism>
<feature type="active site" description="For nuclease activity" evidence="15">
    <location>
        <position position="1114"/>
    </location>
</feature>
<evidence type="ECO:0000256" key="9">
    <source>
        <dbReference type="ARBA" id="ARBA00022842"/>
    </source>
</evidence>
<feature type="domain" description="UvrD-like helicase C-terminal" evidence="18">
    <location>
        <begin position="487"/>
        <end position="760"/>
    </location>
</feature>
<comment type="domain">
    <text evidence="15">The C-terminal domain has nuclease activity and interacts with RecD. It interacts with RecA, facilitating its loading onto ssDNA.</text>
</comment>
<keyword evidence="7 15" id="KW-0269">Exonuclease</keyword>
<comment type="domain">
    <text evidence="15">The N-terminal DNA-binding domain is a ssDNA-dependent ATPase and has ATP-dependent 3'-5' helicase function. This domain interacts with RecC.</text>
</comment>
<feature type="binding site" evidence="16">
    <location>
        <begin position="19"/>
        <end position="26"/>
    </location>
    <ligand>
        <name>ATP</name>
        <dbReference type="ChEBI" id="CHEBI:30616"/>
    </ligand>
</feature>
<dbReference type="GO" id="GO:0043138">
    <property type="term" value="F:3'-5' DNA helicase activity"/>
    <property type="evidence" value="ECO:0007669"/>
    <property type="project" value="UniProtKB-UniRule"/>
</dbReference>
<dbReference type="InterPro" id="IPR038726">
    <property type="entry name" value="PDDEXK_AddAB-type"/>
</dbReference>
<dbReference type="SUPFAM" id="SSF52980">
    <property type="entry name" value="Restriction endonuclease-like"/>
    <property type="match status" value="1"/>
</dbReference>
<dbReference type="EC" id="5.6.2.4" evidence="15"/>
<dbReference type="InterPro" id="IPR000212">
    <property type="entry name" value="DNA_helicase_UvrD/REP"/>
</dbReference>
<comment type="catalytic activity">
    <reaction evidence="13 15">
        <text>Couples ATP hydrolysis with the unwinding of duplex DNA by translocating in the 3'-5' direction.</text>
        <dbReference type="EC" id="5.6.2.4"/>
    </reaction>
</comment>
<feature type="binding site" evidence="15">
    <location>
        <position position="1114"/>
    </location>
    <ligand>
        <name>Mg(2+)</name>
        <dbReference type="ChEBI" id="CHEBI:18420"/>
    </ligand>
</feature>
<keyword evidence="9 15" id="KW-0460">Magnesium</keyword>
<sequence>MSKNSYVDLDLTQPAALNASAGTGKTYSLIRLALLYLLKKDNPPTIQQILLVTFTNKATAELRHRLRELLKGLLHPSDETELKQFCEEHRAFLEREDYHIENDRPEIRECLERAYANLDEAPIYTIHSFCQYLLRAYPFESRQNFHFALVNNQAILEQLLYDFFRQQEQAINPRIHLAYRCYTRSYKFFKNDLEKLLLEKSERYEDSPLIQALKEELRTNLIHPDPDERNRVWEIYQAYQQGNHELNAIVEALRATAIPPTEEDNKVLWQELKRIDPRDLYALMDILAQIPPKSKGDFTTLIDQLAKLNLYHLENGKKSKIPFFNAMKATLLAEIVDFIQKKHPQQRQEQAQLRFNDLIDDVYQLLAHEQANESFVSAIRRNFRVALIDEFQDTDHKQWAIFKRLFSPSPNPNDPTDHTYLLIGDPKQSIYRFRGANLQTYLTAMQSVPQDNICTLANNYRSNAQVIKAINQLFAPLFCEQDYASVNAENKEALMLMKNDKPCTAGITLLTPTLAAEAKPIGSKESIRATAQELLVQQIHTLLDPANGYELYNPKTQKSRKLEPSDIACLTETHKEGSDLKEALYRLNIHAVNISNQSLFASQEFLFLQLFLQALIALHAKGTAVNEFFYHHFLHTFRQKHPQDGYARLVGKLETAKALLQKHSILRAFDQILTKCDIMRSQLAQPYDGERFFINIRHLEDLLIDIGRSTALTNPTAILHALQAMIDKAEAQDESNNEKTLRLEHDENALQILTAHKAKGLEFPIVFSLVGITNLNEIKSKPSLAYMDEQGKQGYRYGIDATFVQMHTQQELDEKKRLFYVACTRAQSHLYLPYLFVKDPVPFVQFLQQFLDLKEPELEVNAKGIKVTGAAVKQATQRHEAIEDALKGLPAAFAYLDIDTEIMLAPLSQEKATRSNPQFIPASLDIQIKDRMRATHSYTSLTKNLKRTASASEPEDDQSDAETLLWEDNETPAVVTALTLKGGKSLGLLLHQLFEEKDFSIASIDKETFLTNETIHHQFHTIAQQHFHTKWIERNLAIVKEIFWQSLNVPMPHSRQPLHQLDRLRQSKELSFRLFLREKVTFNLNEINYTLKQGLLTGFIDLFFEDAGKFYIIDWKSSNLGESLAHYTQERMQAEMHQQHFTLQYHIYLLAITYYVQMSQRTFSYDQIGGVYYLFCRGIQADQGHQHGVLLLKPTQAEFEAFQHAFSRAIQLQPVPEGG</sequence>
<comment type="catalytic activity">
    <reaction evidence="15">
        <text>Exonucleolytic cleavage (in the presence of ATP) in either 5'- to 3'- or 3'- to 5'-direction to yield 5'-phosphooligonucleotides.</text>
        <dbReference type="EC" id="3.1.11.5"/>
    </reaction>
</comment>
<dbReference type="PROSITE" id="PS51217">
    <property type="entry name" value="UVRD_HELICASE_CTER"/>
    <property type="match status" value="1"/>
</dbReference>
<gene>
    <name evidence="15" type="primary">recB</name>
    <name evidence="19" type="ORF">HCT48_07435</name>
</gene>
<evidence type="ECO:0000256" key="2">
    <source>
        <dbReference type="ARBA" id="ARBA00022723"/>
    </source>
</evidence>
<dbReference type="PANTHER" id="PTHR11070:SF23">
    <property type="entry name" value="RECBCD ENZYME SUBUNIT RECB"/>
    <property type="match status" value="1"/>
</dbReference>
<dbReference type="Proteomes" id="UP000778951">
    <property type="component" value="Unassembled WGS sequence"/>
</dbReference>
<keyword evidence="5 15" id="KW-0378">Hydrolase</keyword>
<evidence type="ECO:0000256" key="13">
    <source>
        <dbReference type="ARBA" id="ARBA00034617"/>
    </source>
</evidence>
<keyword evidence="2 15" id="KW-0479">Metal-binding</keyword>
<dbReference type="Gene3D" id="3.90.320.10">
    <property type="match status" value="1"/>
</dbReference>
<dbReference type="SUPFAM" id="SSF52540">
    <property type="entry name" value="P-loop containing nucleoside triphosphate hydrolases"/>
    <property type="match status" value="1"/>
</dbReference>
<dbReference type="InterPro" id="IPR014017">
    <property type="entry name" value="DNA_helicase_UvrD-like_C"/>
</dbReference>
<evidence type="ECO:0000256" key="4">
    <source>
        <dbReference type="ARBA" id="ARBA00022763"/>
    </source>
</evidence>